<proteinExistence type="predicted"/>
<dbReference type="OrthoDB" id="4227485at2759"/>
<dbReference type="EMBL" id="PNEN01000548">
    <property type="protein sequence ID" value="PPJ55125.1"/>
    <property type="molecule type" value="Genomic_DNA"/>
</dbReference>
<keyword evidence="3" id="KW-1185">Reference proteome</keyword>
<feature type="compositionally biased region" description="Basic and acidic residues" evidence="1">
    <location>
        <begin position="549"/>
        <end position="570"/>
    </location>
</feature>
<name>A0A2S6C5X2_9PEZI</name>
<dbReference type="InterPro" id="IPR022198">
    <property type="entry name" value="DUF3723"/>
</dbReference>
<feature type="compositionally biased region" description="Basic and acidic residues" evidence="1">
    <location>
        <begin position="752"/>
        <end position="761"/>
    </location>
</feature>
<comment type="caution">
    <text evidence="2">The sequence shown here is derived from an EMBL/GenBank/DDBJ whole genome shotgun (WGS) entry which is preliminary data.</text>
</comment>
<feature type="compositionally biased region" description="Low complexity" evidence="1">
    <location>
        <begin position="709"/>
        <end position="719"/>
    </location>
</feature>
<dbReference type="Pfam" id="PF12520">
    <property type="entry name" value="DUF3723"/>
    <property type="match status" value="2"/>
</dbReference>
<reference evidence="3" key="1">
    <citation type="journal article" date="2017" name="bioRxiv">
        <title>Conservation of a gene cluster reveals novel cercosporin biosynthetic mechanisms and extends production to the genus Colletotrichum.</title>
        <authorList>
            <person name="de Jonge R."/>
            <person name="Ebert M.K."/>
            <person name="Huitt-Roehl C.R."/>
            <person name="Pal P."/>
            <person name="Suttle J.C."/>
            <person name="Spanner R.E."/>
            <person name="Neubauer J.D."/>
            <person name="Jurick W.M.II."/>
            <person name="Stott K.A."/>
            <person name="Secor G.A."/>
            <person name="Thomma B.P.H.J."/>
            <person name="Van de Peer Y."/>
            <person name="Townsend C.A."/>
            <person name="Bolton M.D."/>
        </authorList>
    </citation>
    <scope>NUCLEOTIDE SEQUENCE [LARGE SCALE GENOMIC DNA]</scope>
    <source>
        <strain evidence="3">CBS538.71</strain>
    </source>
</reference>
<feature type="region of interest" description="Disordered" evidence="1">
    <location>
        <begin position="597"/>
        <end position="815"/>
    </location>
</feature>
<evidence type="ECO:0000313" key="3">
    <source>
        <dbReference type="Proteomes" id="UP000237631"/>
    </source>
</evidence>
<dbReference type="AlphaFoldDB" id="A0A2S6C5X2"/>
<feature type="region of interest" description="Disordered" evidence="1">
    <location>
        <begin position="358"/>
        <end position="377"/>
    </location>
</feature>
<dbReference type="Proteomes" id="UP000237631">
    <property type="component" value="Unassembled WGS sequence"/>
</dbReference>
<protein>
    <submittedName>
        <fullName evidence="2">Uncharacterized protein</fullName>
    </submittedName>
</protein>
<feature type="region of interest" description="Disordered" evidence="1">
    <location>
        <begin position="319"/>
        <end position="339"/>
    </location>
</feature>
<accession>A0A2S6C5X2</accession>
<sequence length="1011" mass="115948">MMRQLLRADVIQELCCYIERIRSLWASVIGSDVDSGALDVKTVKLLELQSPRDSVHDARRIRQWMEEQAIFPTIHDRDTRDRLLTRILECPRILTLRSFTEDTIYLQSCHTALQHLLPDRIAMEKTFRNAFYDRFSHHKKYFLANFVELCLRGMRYFSDLGDLPCSHLRRDKGHPRPPRAQIVSGRVQELAFDAYRLGFRSDQISRIMKTCPAPPTLDHPSPEPPELSCDWMETPIRARCNRPSQLSLDRDRKHLFLHSVFEASQPQPKQYITTFYVLQDIVRSFWGPSAPPYSHEEDRFQEVEAREYFEHRAANLSELSHQTSPDNPREPHNQAPQATDDTLEQDFDDLFPRAHRNDEEAQRIQAETGAAQDQAHRHELQRLQEQVQERDRRLEEMEAKLRELPPLDEFRRDAAEAQALSQIVEQRNAEIEELRRGLSQSTADVEELQRLRKVYEKYQELEASLALKDQLIRSLEHKARELDHYDAQRQQEFQTLREQAQELEQLRIAAAERGQLMQSLEQKAQELDEIRRDAAQGEREIQSLQEQTQELRRDVTQGKQSLKETTDKLNELREQRARQWQLKSKANRVQADVAEIDPGGLDDLETPEQATQSDPANAQKRETMFPGPSYSQSGDAAEHDHRGQDDQAAARDESNGSVADQDEGSPPNESEDTNNPTILSDLAEARKRDTMFPGPLGSQSASDATEYPTAVGATATAGTSPSRRQGDDVDRAARYPPTPPGIDRLGAATMPDPDHVRRTEAHSSASIPPPDLASNRHHTNPAQKRPSDGTAPRTHDPHPGMASDATTATDADRNARQARKVRYELDPRYQHGTRKGLQQDRVYRRLLAFFEENVAMNERLVFVASNHPIEALVSANSRQKTAALWDKENNIRIDLQQLKMELMELFEQRSFAVSRQENPRSYLWAWNLDEVTKERFTKDVNHLRKANGRLAVALLKRPSGSKSGSKEQPVESRTVSTAELWDELCKRHMAEAMDTDAHFVLGVVIERHGVD</sequence>
<organism evidence="2 3">
    <name type="scientific">Cercospora berteroae</name>
    <dbReference type="NCBI Taxonomy" id="357750"/>
    <lineage>
        <taxon>Eukaryota</taxon>
        <taxon>Fungi</taxon>
        <taxon>Dikarya</taxon>
        <taxon>Ascomycota</taxon>
        <taxon>Pezizomycotina</taxon>
        <taxon>Dothideomycetes</taxon>
        <taxon>Dothideomycetidae</taxon>
        <taxon>Mycosphaerellales</taxon>
        <taxon>Mycosphaerellaceae</taxon>
        <taxon>Cercospora</taxon>
    </lineage>
</organism>
<feature type="region of interest" description="Disordered" evidence="1">
    <location>
        <begin position="539"/>
        <end position="570"/>
    </location>
</feature>
<feature type="compositionally biased region" description="Basic and acidic residues" evidence="1">
    <location>
        <begin position="724"/>
        <end position="733"/>
    </location>
</feature>
<feature type="compositionally biased region" description="Basic and acidic residues" evidence="1">
    <location>
        <begin position="636"/>
        <end position="654"/>
    </location>
</feature>
<gene>
    <name evidence="2" type="ORF">CBER1_09971</name>
</gene>
<evidence type="ECO:0000313" key="2">
    <source>
        <dbReference type="EMBL" id="PPJ55125.1"/>
    </source>
</evidence>
<evidence type="ECO:0000256" key="1">
    <source>
        <dbReference type="SAM" id="MobiDB-lite"/>
    </source>
</evidence>